<evidence type="ECO:0000313" key="3">
    <source>
        <dbReference type="EMBL" id="WDF68638.1"/>
    </source>
</evidence>
<dbReference type="InterPro" id="IPR011008">
    <property type="entry name" value="Dimeric_a/b-barrel"/>
</dbReference>
<accession>A0ABY7WJR9</accession>
<dbReference type="SUPFAM" id="SSF54909">
    <property type="entry name" value="Dimeric alpha+beta barrel"/>
    <property type="match status" value="1"/>
</dbReference>
<keyword evidence="3" id="KW-0560">Oxidoreductase</keyword>
<dbReference type="PANTHER" id="PTHR33336">
    <property type="entry name" value="QUINOL MONOOXYGENASE YGIN-RELATED"/>
    <property type="match status" value="1"/>
</dbReference>
<dbReference type="InterPro" id="IPR007138">
    <property type="entry name" value="ABM_dom"/>
</dbReference>
<feature type="signal peptide" evidence="1">
    <location>
        <begin position="1"/>
        <end position="34"/>
    </location>
</feature>
<evidence type="ECO:0000259" key="2">
    <source>
        <dbReference type="PROSITE" id="PS51725"/>
    </source>
</evidence>
<dbReference type="InterPro" id="IPR050744">
    <property type="entry name" value="AI-2_Isomerase_LsrG"/>
</dbReference>
<reference evidence="3 4" key="1">
    <citation type="submission" date="2023-02" db="EMBL/GenBank/DDBJ databases">
        <title>Genome sequence of Sphingobacterium sp. KACC 22765.</title>
        <authorList>
            <person name="Kim S."/>
            <person name="Heo J."/>
            <person name="Kwon S.-W."/>
        </authorList>
    </citation>
    <scope>NUCLEOTIDE SEQUENCE [LARGE SCALE GENOMIC DNA]</scope>
    <source>
        <strain evidence="3 4">KACC 22765</strain>
    </source>
</reference>
<name>A0ABY7WJR9_9SPHI</name>
<dbReference type="Pfam" id="PF03992">
    <property type="entry name" value="ABM"/>
    <property type="match status" value="1"/>
</dbReference>
<evidence type="ECO:0000256" key="1">
    <source>
        <dbReference type="SAM" id="SignalP"/>
    </source>
</evidence>
<gene>
    <name evidence="3" type="ORF">PQ465_20375</name>
</gene>
<protein>
    <submittedName>
        <fullName evidence="3">Antibiotic biosynthesis monooxygenase</fullName>
    </submittedName>
</protein>
<feature type="chain" id="PRO_5046055110" evidence="1">
    <location>
        <begin position="35"/>
        <end position="158"/>
    </location>
</feature>
<dbReference type="Proteomes" id="UP001221558">
    <property type="component" value="Chromosome"/>
</dbReference>
<dbReference type="Gene3D" id="3.30.70.100">
    <property type="match status" value="1"/>
</dbReference>
<keyword evidence="3" id="KW-0503">Monooxygenase</keyword>
<dbReference type="GO" id="GO:0004497">
    <property type="term" value="F:monooxygenase activity"/>
    <property type="evidence" value="ECO:0007669"/>
    <property type="project" value="UniProtKB-KW"/>
</dbReference>
<dbReference type="PROSITE" id="PS51725">
    <property type="entry name" value="ABM"/>
    <property type="match status" value="1"/>
</dbReference>
<feature type="domain" description="ABM" evidence="2">
    <location>
        <begin position="42"/>
        <end position="134"/>
    </location>
</feature>
<keyword evidence="4" id="KW-1185">Reference proteome</keyword>
<dbReference type="EMBL" id="CP117880">
    <property type="protein sequence ID" value="WDF68638.1"/>
    <property type="molecule type" value="Genomic_DNA"/>
</dbReference>
<organism evidence="3 4">
    <name type="scientific">Sphingobacterium oryzagri</name>
    <dbReference type="NCBI Taxonomy" id="3025669"/>
    <lineage>
        <taxon>Bacteria</taxon>
        <taxon>Pseudomonadati</taxon>
        <taxon>Bacteroidota</taxon>
        <taxon>Sphingobacteriia</taxon>
        <taxon>Sphingobacteriales</taxon>
        <taxon>Sphingobacteriaceae</taxon>
        <taxon>Sphingobacterium</taxon>
    </lineage>
</organism>
<keyword evidence="1" id="KW-0732">Signal</keyword>
<proteinExistence type="predicted"/>
<dbReference type="PANTHER" id="PTHR33336:SF3">
    <property type="entry name" value="ABM DOMAIN-CONTAINING PROTEIN"/>
    <property type="match status" value="1"/>
</dbReference>
<dbReference type="RefSeq" id="WP_274267371.1">
    <property type="nucleotide sequence ID" value="NZ_CP117880.1"/>
</dbReference>
<evidence type="ECO:0000313" key="4">
    <source>
        <dbReference type="Proteomes" id="UP001221558"/>
    </source>
</evidence>
<sequence length="158" mass="17981">MAKAIFIYVRNFSMTLWTLLLTMLLLSASSFGQAQQTAQTMLIRLAEIEIHEQHLDAYKAILKEEAEASVRLEKGVIAIFPMSSKEHPTQIRILELYADQAAYQAHLKTPHFLKYKNETAEMVKTLKLVDMHALDLEAATAIFEKRVSQTNETTKGKK</sequence>